<evidence type="ECO:0000313" key="9">
    <source>
        <dbReference type="EMBL" id="KGD78410.1"/>
    </source>
</evidence>
<dbReference type="InterPro" id="IPR006058">
    <property type="entry name" value="2Fe2S_fd_BS"/>
</dbReference>
<dbReference type="Pfam" id="PF00175">
    <property type="entry name" value="NAD_binding_1"/>
    <property type="match status" value="1"/>
</dbReference>
<dbReference type="OrthoDB" id="9796486at2"/>
<dbReference type="CDD" id="cd06185">
    <property type="entry name" value="PDR_like"/>
    <property type="match status" value="1"/>
</dbReference>
<evidence type="ECO:0000256" key="3">
    <source>
        <dbReference type="ARBA" id="ARBA00022723"/>
    </source>
</evidence>
<dbReference type="Pfam" id="PF00111">
    <property type="entry name" value="Fer2"/>
    <property type="match status" value="1"/>
</dbReference>
<dbReference type="PRINTS" id="PR00409">
    <property type="entry name" value="PHDIOXRDTASE"/>
</dbReference>
<accession>A0A095VUL0</accession>
<reference evidence="9" key="1">
    <citation type="submission" date="2014-12" db="EMBL/GenBank/DDBJ databases">
        <title>The draft genome of the Tatumella morbirosei type strain, LMG23360T isolated from pineapple rot.</title>
        <authorList>
            <person name="Smits T.H."/>
            <person name="Palmer M."/>
            <person name="Venter S.N."/>
            <person name="Duffy B."/>
            <person name="Steenkamp E.T."/>
            <person name="Chan W.Y."/>
            <person name="Coutinho T.A."/>
            <person name="Coetzee M.P."/>
            <person name="De Maayer P."/>
        </authorList>
    </citation>
    <scope>NUCLEOTIDE SEQUENCE [LARGE SCALE GENOMIC DNA]</scope>
    <source>
        <strain evidence="9">LMG 23360</strain>
    </source>
</reference>
<keyword evidence="2" id="KW-0001">2Fe-2S</keyword>
<dbReference type="InterPro" id="IPR036010">
    <property type="entry name" value="2Fe-2S_ferredoxin-like_sf"/>
</dbReference>
<dbReference type="InterPro" id="IPR001433">
    <property type="entry name" value="OxRdtase_FAD/NAD-bd"/>
</dbReference>
<dbReference type="Gene3D" id="3.40.50.80">
    <property type="entry name" value="Nucleotide-binding domain of ferredoxin-NADP reductase (FNR) module"/>
    <property type="match status" value="1"/>
</dbReference>
<keyword evidence="1" id="KW-0285">Flavoprotein</keyword>
<dbReference type="InterPro" id="IPR001041">
    <property type="entry name" value="2Fe-2S_ferredoxin-type"/>
</dbReference>
<feature type="domain" description="FAD-binding FR-type" evidence="8">
    <location>
        <begin position="1"/>
        <end position="104"/>
    </location>
</feature>
<evidence type="ECO:0000313" key="10">
    <source>
        <dbReference type="Proteomes" id="UP000029577"/>
    </source>
</evidence>
<gene>
    <name evidence="9" type="ORF">HA49_03300</name>
</gene>
<dbReference type="SUPFAM" id="SSF52343">
    <property type="entry name" value="Ferredoxin reductase-like, C-terminal NADP-linked domain"/>
    <property type="match status" value="1"/>
</dbReference>
<evidence type="ECO:0000256" key="4">
    <source>
        <dbReference type="ARBA" id="ARBA00023002"/>
    </source>
</evidence>
<keyword evidence="3" id="KW-0479">Metal-binding</keyword>
<dbReference type="InterPro" id="IPR017927">
    <property type="entry name" value="FAD-bd_FR_type"/>
</dbReference>
<dbReference type="InterPro" id="IPR017938">
    <property type="entry name" value="Riboflavin_synthase-like_b-brl"/>
</dbReference>
<keyword evidence="6" id="KW-0411">Iron-sulfur</keyword>
<dbReference type="SUPFAM" id="SSF63380">
    <property type="entry name" value="Riboflavin synthase domain-like"/>
    <property type="match status" value="1"/>
</dbReference>
<dbReference type="CDD" id="cd00207">
    <property type="entry name" value="fer2"/>
    <property type="match status" value="1"/>
</dbReference>
<organism evidence="9 10">
    <name type="scientific">Tatumella morbirosei</name>
    <dbReference type="NCBI Taxonomy" id="642227"/>
    <lineage>
        <taxon>Bacteria</taxon>
        <taxon>Pseudomonadati</taxon>
        <taxon>Pseudomonadota</taxon>
        <taxon>Gammaproteobacteria</taxon>
        <taxon>Enterobacterales</taxon>
        <taxon>Erwiniaceae</taxon>
        <taxon>Tatumella</taxon>
    </lineage>
</organism>
<dbReference type="GO" id="GO:0046872">
    <property type="term" value="F:metal ion binding"/>
    <property type="evidence" value="ECO:0007669"/>
    <property type="project" value="UniProtKB-KW"/>
</dbReference>
<dbReference type="InterPro" id="IPR039261">
    <property type="entry name" value="FNR_nucleotide-bd"/>
</dbReference>
<proteinExistence type="predicted"/>
<dbReference type="STRING" id="642227.HA49_03300"/>
<sequence>MTISVDVIVDALYRQGDNNLGVTLVSRDGRPLPEWTPGAHINLHLRKNLIRQYSLTGKGDNPFQYEICIAREKTSRGGSAYVHDVLRPGQVVTVSAPKNLFPLVPAEKVILLAAGIGITPLYAMAEALEATGVPFVLHYYLKTRNSAAFTRELSRPLQHGQCDFWYSSDGYSPRTHIPEELLTPSADTHIYLCGPEGFMTQMTENALRQGWQQASIHTEAFRPPEIPQSVDDSGAFTVTLSSTGEQFTVPADKTIAVVLLENGIDVPLSCEMGMCGACLTPVVSGTVDHRDTVQSEGEKSADQQHIALCCSRSHSGELVVAL</sequence>
<dbReference type="GO" id="GO:0051537">
    <property type="term" value="F:2 iron, 2 sulfur cluster binding"/>
    <property type="evidence" value="ECO:0007669"/>
    <property type="project" value="UniProtKB-KW"/>
</dbReference>
<comment type="caution">
    <text evidence="9">The sequence shown here is derived from an EMBL/GenBank/DDBJ whole genome shotgun (WGS) entry which is preliminary data.</text>
</comment>
<dbReference type="RefSeq" id="WP_038016777.1">
    <property type="nucleotide sequence ID" value="NZ_JPKR02000005.1"/>
</dbReference>
<dbReference type="EMBL" id="JPKR02000005">
    <property type="protein sequence ID" value="KGD78410.1"/>
    <property type="molecule type" value="Genomic_DNA"/>
</dbReference>
<evidence type="ECO:0000256" key="6">
    <source>
        <dbReference type="ARBA" id="ARBA00023014"/>
    </source>
</evidence>
<dbReference type="PROSITE" id="PS00197">
    <property type="entry name" value="2FE2S_FER_1"/>
    <property type="match status" value="1"/>
</dbReference>
<dbReference type="InterPro" id="IPR012675">
    <property type="entry name" value="Beta-grasp_dom_sf"/>
</dbReference>
<dbReference type="eggNOG" id="COG1018">
    <property type="taxonomic scope" value="Bacteria"/>
</dbReference>
<dbReference type="Gene3D" id="2.40.30.10">
    <property type="entry name" value="Translation factors"/>
    <property type="match status" value="1"/>
</dbReference>
<dbReference type="PROSITE" id="PS51384">
    <property type="entry name" value="FAD_FR"/>
    <property type="match status" value="1"/>
</dbReference>
<keyword evidence="5" id="KW-0408">Iron</keyword>
<dbReference type="GO" id="GO:0016491">
    <property type="term" value="F:oxidoreductase activity"/>
    <property type="evidence" value="ECO:0007669"/>
    <property type="project" value="UniProtKB-KW"/>
</dbReference>
<dbReference type="PANTHER" id="PTHR47354">
    <property type="entry name" value="NADH OXIDOREDUCTASE HCR"/>
    <property type="match status" value="1"/>
</dbReference>
<keyword evidence="10" id="KW-1185">Reference proteome</keyword>
<feature type="domain" description="2Fe-2S ferredoxin-type" evidence="7">
    <location>
        <begin position="236"/>
        <end position="322"/>
    </location>
</feature>
<dbReference type="AlphaFoldDB" id="A0A095VUL0"/>
<keyword evidence="4" id="KW-0560">Oxidoreductase</keyword>
<evidence type="ECO:0000256" key="5">
    <source>
        <dbReference type="ARBA" id="ARBA00023004"/>
    </source>
</evidence>
<dbReference type="Gene3D" id="3.10.20.30">
    <property type="match status" value="1"/>
</dbReference>
<dbReference type="PROSITE" id="PS51085">
    <property type="entry name" value="2FE2S_FER_2"/>
    <property type="match status" value="1"/>
</dbReference>
<dbReference type="Proteomes" id="UP000029577">
    <property type="component" value="Unassembled WGS sequence"/>
</dbReference>
<evidence type="ECO:0000256" key="2">
    <source>
        <dbReference type="ARBA" id="ARBA00022714"/>
    </source>
</evidence>
<evidence type="ECO:0000259" key="8">
    <source>
        <dbReference type="PROSITE" id="PS51384"/>
    </source>
</evidence>
<evidence type="ECO:0000256" key="1">
    <source>
        <dbReference type="ARBA" id="ARBA00022630"/>
    </source>
</evidence>
<dbReference type="PANTHER" id="PTHR47354:SF1">
    <property type="entry name" value="CARNITINE MONOOXYGENASE REDUCTASE SUBUNIT"/>
    <property type="match status" value="1"/>
</dbReference>
<dbReference type="SUPFAM" id="SSF54292">
    <property type="entry name" value="2Fe-2S ferredoxin-like"/>
    <property type="match status" value="1"/>
</dbReference>
<dbReference type="InterPro" id="IPR050415">
    <property type="entry name" value="MRET"/>
</dbReference>
<evidence type="ECO:0000259" key="7">
    <source>
        <dbReference type="PROSITE" id="PS51085"/>
    </source>
</evidence>
<protein>
    <submittedName>
        <fullName evidence="9">Xanthine hydroxylase reductase</fullName>
    </submittedName>
</protein>
<name>A0A095VUL0_9GAMM</name>